<keyword evidence="1" id="KW-1133">Transmembrane helix</keyword>
<feature type="transmembrane region" description="Helical" evidence="1">
    <location>
        <begin position="42"/>
        <end position="61"/>
    </location>
</feature>
<proteinExistence type="predicted"/>
<evidence type="ECO:0000313" key="2">
    <source>
        <dbReference type="EMBL" id="GAA4756345.1"/>
    </source>
</evidence>
<protein>
    <submittedName>
        <fullName evidence="2">Uncharacterized protein</fullName>
    </submittedName>
</protein>
<dbReference type="RefSeq" id="WP_345529570.1">
    <property type="nucleotide sequence ID" value="NZ_BAABKN010000032.1"/>
</dbReference>
<organism evidence="2 3">
    <name type="scientific">Nocardioides endophyticus</name>
    <dbReference type="NCBI Taxonomy" id="1353775"/>
    <lineage>
        <taxon>Bacteria</taxon>
        <taxon>Bacillati</taxon>
        <taxon>Actinomycetota</taxon>
        <taxon>Actinomycetes</taxon>
        <taxon>Propionibacteriales</taxon>
        <taxon>Nocardioidaceae</taxon>
        <taxon>Nocardioides</taxon>
    </lineage>
</organism>
<reference evidence="3" key="1">
    <citation type="journal article" date="2019" name="Int. J. Syst. Evol. Microbiol.">
        <title>The Global Catalogue of Microorganisms (GCM) 10K type strain sequencing project: providing services to taxonomists for standard genome sequencing and annotation.</title>
        <authorList>
            <consortium name="The Broad Institute Genomics Platform"/>
            <consortium name="The Broad Institute Genome Sequencing Center for Infectious Disease"/>
            <person name="Wu L."/>
            <person name="Ma J."/>
        </authorList>
    </citation>
    <scope>NUCLEOTIDE SEQUENCE [LARGE SCALE GENOMIC DNA]</scope>
    <source>
        <strain evidence="3">JCM 18532</strain>
    </source>
</reference>
<keyword evidence="3" id="KW-1185">Reference proteome</keyword>
<evidence type="ECO:0000313" key="3">
    <source>
        <dbReference type="Proteomes" id="UP001499882"/>
    </source>
</evidence>
<keyword evidence="1" id="KW-0472">Membrane</keyword>
<dbReference type="EMBL" id="BAABKN010000032">
    <property type="protein sequence ID" value="GAA4756345.1"/>
    <property type="molecule type" value="Genomic_DNA"/>
</dbReference>
<keyword evidence="1" id="KW-0812">Transmembrane</keyword>
<sequence length="217" mass="22884">MSGSIDEWVGTEIERSFVGEPPLRDPREYAARGHRAQRRRRAAVGTLGAAGLVVATVLVLGGSHAGDGPSRGIEPARPGDVVPVRVTAPILVDPLQAEKCAAGRVGGCGDDIGTDDIHLDRSGRLLRGYSYDVVTGAYYDVLPGTWDASAAVELTVRGQTVWALLSVEAGGRSSALKYEAPDPTRTFDQWVADSVASGAWFSYRPDPDGPGEGSTPR</sequence>
<comment type="caution">
    <text evidence="2">The sequence shown here is derived from an EMBL/GenBank/DDBJ whole genome shotgun (WGS) entry which is preliminary data.</text>
</comment>
<evidence type="ECO:0000256" key="1">
    <source>
        <dbReference type="SAM" id="Phobius"/>
    </source>
</evidence>
<name>A0ABP8ZGI6_9ACTN</name>
<accession>A0ABP8ZGI6</accession>
<gene>
    <name evidence="2" type="ORF">GCM10023350_47380</name>
</gene>
<dbReference type="Proteomes" id="UP001499882">
    <property type="component" value="Unassembled WGS sequence"/>
</dbReference>